<evidence type="ECO:0000313" key="2">
    <source>
        <dbReference type="Proteomes" id="UP000555448"/>
    </source>
</evidence>
<dbReference type="EMBL" id="JACHLR010000012">
    <property type="protein sequence ID" value="MBB4859537.1"/>
    <property type="molecule type" value="Genomic_DNA"/>
</dbReference>
<sequence>MNTRSFLMLELLQRLDARLRVARTPVEAARLRVRKRNLRERLARAMTASALQMA</sequence>
<protein>
    <submittedName>
        <fullName evidence="1">Uncharacterized protein</fullName>
    </submittedName>
</protein>
<dbReference type="RefSeq" id="WP_184246598.1">
    <property type="nucleotide sequence ID" value="NZ_JACHLR010000012.1"/>
</dbReference>
<name>A0A7W7NXW3_9SPHN</name>
<evidence type="ECO:0000313" key="1">
    <source>
        <dbReference type="EMBL" id="MBB4859537.1"/>
    </source>
</evidence>
<proteinExistence type="predicted"/>
<accession>A0A7W7NXW3</accession>
<dbReference type="Proteomes" id="UP000555448">
    <property type="component" value="Unassembled WGS sequence"/>
</dbReference>
<keyword evidence="2" id="KW-1185">Reference proteome</keyword>
<reference evidence="1 2" key="1">
    <citation type="submission" date="2020-08" db="EMBL/GenBank/DDBJ databases">
        <title>Functional genomics of gut bacteria from endangered species of beetles.</title>
        <authorList>
            <person name="Carlos-Shanley C."/>
        </authorList>
    </citation>
    <scope>NUCLEOTIDE SEQUENCE [LARGE SCALE GENOMIC DNA]</scope>
    <source>
        <strain evidence="1 2">S00245</strain>
    </source>
</reference>
<dbReference type="AlphaFoldDB" id="A0A7W7NXW3"/>
<organism evidence="1 2">
    <name type="scientific">Novosphingobium chloroacetimidivorans</name>
    <dbReference type="NCBI Taxonomy" id="1428314"/>
    <lineage>
        <taxon>Bacteria</taxon>
        <taxon>Pseudomonadati</taxon>
        <taxon>Pseudomonadota</taxon>
        <taxon>Alphaproteobacteria</taxon>
        <taxon>Sphingomonadales</taxon>
        <taxon>Sphingomonadaceae</taxon>
        <taxon>Novosphingobium</taxon>
    </lineage>
</organism>
<comment type="caution">
    <text evidence="1">The sequence shown here is derived from an EMBL/GenBank/DDBJ whole genome shotgun (WGS) entry which is preliminary data.</text>
</comment>
<gene>
    <name evidence="1" type="ORF">HNO88_002866</name>
</gene>